<organism evidence="5 6">
    <name type="scientific">Oldenlandia corymbosa var. corymbosa</name>
    <dbReference type="NCBI Taxonomy" id="529605"/>
    <lineage>
        <taxon>Eukaryota</taxon>
        <taxon>Viridiplantae</taxon>
        <taxon>Streptophyta</taxon>
        <taxon>Embryophyta</taxon>
        <taxon>Tracheophyta</taxon>
        <taxon>Spermatophyta</taxon>
        <taxon>Magnoliopsida</taxon>
        <taxon>eudicotyledons</taxon>
        <taxon>Gunneridae</taxon>
        <taxon>Pentapetalae</taxon>
        <taxon>asterids</taxon>
        <taxon>lamiids</taxon>
        <taxon>Gentianales</taxon>
        <taxon>Rubiaceae</taxon>
        <taxon>Rubioideae</taxon>
        <taxon>Spermacoceae</taxon>
        <taxon>Hedyotis-Oldenlandia complex</taxon>
        <taxon>Oldenlandia</taxon>
    </lineage>
</organism>
<dbReference type="InterPro" id="IPR040390">
    <property type="entry name" value="TIFY/JAZ"/>
</dbReference>
<keyword evidence="2" id="KW-0539">Nucleus</keyword>
<accession>A0AAV1E0N8</accession>
<feature type="region of interest" description="Disordered" evidence="3">
    <location>
        <begin position="1"/>
        <end position="33"/>
    </location>
</feature>
<dbReference type="Pfam" id="PF09425">
    <property type="entry name" value="Jas_motif"/>
    <property type="match status" value="1"/>
</dbReference>
<evidence type="ECO:0000256" key="3">
    <source>
        <dbReference type="SAM" id="MobiDB-lite"/>
    </source>
</evidence>
<dbReference type="InterPro" id="IPR010399">
    <property type="entry name" value="Tify_dom"/>
</dbReference>
<dbReference type="GO" id="GO:0009611">
    <property type="term" value="P:response to wounding"/>
    <property type="evidence" value="ECO:0007669"/>
    <property type="project" value="UniProtKB-UniRule"/>
</dbReference>
<keyword evidence="2" id="KW-1184">Jasmonic acid signaling pathway</keyword>
<reference evidence="5" key="1">
    <citation type="submission" date="2023-03" db="EMBL/GenBank/DDBJ databases">
        <authorList>
            <person name="Julca I."/>
        </authorList>
    </citation>
    <scope>NUCLEOTIDE SEQUENCE</scope>
</reference>
<dbReference type="PANTHER" id="PTHR33077:SF90">
    <property type="entry name" value="PROTEIN TIFY 7"/>
    <property type="match status" value="1"/>
</dbReference>
<proteinExistence type="inferred from homology"/>
<dbReference type="GO" id="GO:0005634">
    <property type="term" value="C:nucleus"/>
    <property type="evidence" value="ECO:0007669"/>
    <property type="project" value="UniProtKB-SubCell"/>
</dbReference>
<dbReference type="GO" id="GO:0031347">
    <property type="term" value="P:regulation of defense response"/>
    <property type="evidence" value="ECO:0007669"/>
    <property type="project" value="UniProtKB-UniRule"/>
</dbReference>
<feature type="compositionally biased region" description="Polar residues" evidence="3">
    <location>
        <begin position="342"/>
        <end position="351"/>
    </location>
</feature>
<evidence type="ECO:0000256" key="1">
    <source>
        <dbReference type="ARBA" id="ARBA00008614"/>
    </source>
</evidence>
<feature type="region of interest" description="Disordered" evidence="3">
    <location>
        <begin position="326"/>
        <end position="418"/>
    </location>
</feature>
<sequence length="418" mass="43580">MEQDFMGLRTVKVKKEVPEETNDPPAPVRGPMMRWSFPNKVPTNSPFFTLNSTSTVAAPGSKDDKPKTGFEALASTGLVTITTTEAVDSTQKSFSSVMQKNMVPDNQGGAARYSMTSYLAKPFDSQSLHRPHDARTLPLPTSLTTPVHQSFISSVGQIGSTTSSAPVVNSSPLVGTTELRSTSKPSGAPAQLTIFYAGSVCVYDDISPEKAQAIMLLAGNAPSLGSNSSVPAAPVQSVQPVPAVQASVVRPSIIDSFVVNQSHISKPSVPSSIPMTCHSSAASLLPTDATPLRAVLPADVSPLSGVVATDASPLRTIFPPGLSSMRTVQSLASPPSRPEPSKQASTSSAQPKLSPAAGVPQFRKASLARFLEKRKERTLNASPYAAPENPSKECDIPASGSRSISVNSSGSSALPAST</sequence>
<dbReference type="PROSITE" id="PS51320">
    <property type="entry name" value="TIFY"/>
    <property type="match status" value="1"/>
</dbReference>
<comment type="domain">
    <text evidence="2">The jas domain is required for interaction with COI1.</text>
</comment>
<dbReference type="EMBL" id="OX459124">
    <property type="protein sequence ID" value="CAI9113705.1"/>
    <property type="molecule type" value="Genomic_DNA"/>
</dbReference>
<name>A0AAV1E0N8_OLDCO</name>
<evidence type="ECO:0000313" key="6">
    <source>
        <dbReference type="Proteomes" id="UP001161247"/>
    </source>
</evidence>
<dbReference type="Proteomes" id="UP001161247">
    <property type="component" value="Chromosome 7"/>
</dbReference>
<comment type="function">
    <text evidence="2">Repressor of jasmonate responses.</text>
</comment>
<feature type="compositionally biased region" description="Low complexity" evidence="3">
    <location>
        <begin position="399"/>
        <end position="412"/>
    </location>
</feature>
<evidence type="ECO:0000313" key="5">
    <source>
        <dbReference type="EMBL" id="CAI9113705.1"/>
    </source>
</evidence>
<dbReference type="GO" id="GO:2000022">
    <property type="term" value="P:regulation of jasmonic acid mediated signaling pathway"/>
    <property type="evidence" value="ECO:0007669"/>
    <property type="project" value="UniProtKB-UniRule"/>
</dbReference>
<keyword evidence="6" id="KW-1185">Reference proteome</keyword>
<gene>
    <name evidence="5" type="ORF">OLC1_LOCUS20662</name>
</gene>
<dbReference type="PANTHER" id="PTHR33077">
    <property type="entry name" value="PROTEIN TIFY 4A-RELATED-RELATED"/>
    <property type="match status" value="1"/>
</dbReference>
<comment type="subcellular location">
    <subcellularLocation>
        <location evidence="2">Nucleus</location>
    </subcellularLocation>
</comment>
<evidence type="ECO:0000256" key="2">
    <source>
        <dbReference type="RuleBase" id="RU369065"/>
    </source>
</evidence>
<dbReference type="AlphaFoldDB" id="A0AAV1E0N8"/>
<dbReference type="SMART" id="SM00979">
    <property type="entry name" value="TIFY"/>
    <property type="match status" value="1"/>
</dbReference>
<evidence type="ECO:0000259" key="4">
    <source>
        <dbReference type="PROSITE" id="PS51320"/>
    </source>
</evidence>
<comment type="similarity">
    <text evidence="1 2">Belongs to the TIFY/JAZ family.</text>
</comment>
<protein>
    <recommendedName>
        <fullName evidence="2">Protein TIFY</fullName>
    </recommendedName>
    <alternativeName>
        <fullName evidence="2">Jasmonate ZIM domain-containing protein</fullName>
    </alternativeName>
</protein>
<dbReference type="Pfam" id="PF06200">
    <property type="entry name" value="tify"/>
    <property type="match status" value="1"/>
</dbReference>
<feature type="domain" description="Tify" evidence="4">
    <location>
        <begin position="185"/>
        <end position="220"/>
    </location>
</feature>
<dbReference type="InterPro" id="IPR018467">
    <property type="entry name" value="CCT_CS"/>
</dbReference>